<keyword evidence="3" id="KW-1185">Reference proteome</keyword>
<gene>
    <name evidence="2" type="ORF">M011DRAFT_371732</name>
</gene>
<name>A0A6A6UXP2_9PLEO</name>
<feature type="region of interest" description="Disordered" evidence="1">
    <location>
        <begin position="96"/>
        <end position="120"/>
    </location>
</feature>
<feature type="compositionally biased region" description="Basic and acidic residues" evidence="1">
    <location>
        <begin position="192"/>
        <end position="202"/>
    </location>
</feature>
<dbReference type="EMBL" id="MU006611">
    <property type="protein sequence ID" value="KAF2742286.1"/>
    <property type="molecule type" value="Genomic_DNA"/>
</dbReference>
<organism evidence="2 3">
    <name type="scientific">Sporormia fimetaria CBS 119925</name>
    <dbReference type="NCBI Taxonomy" id="1340428"/>
    <lineage>
        <taxon>Eukaryota</taxon>
        <taxon>Fungi</taxon>
        <taxon>Dikarya</taxon>
        <taxon>Ascomycota</taxon>
        <taxon>Pezizomycotina</taxon>
        <taxon>Dothideomycetes</taxon>
        <taxon>Pleosporomycetidae</taxon>
        <taxon>Pleosporales</taxon>
        <taxon>Sporormiaceae</taxon>
        <taxon>Sporormia</taxon>
    </lineage>
</organism>
<dbReference type="Proteomes" id="UP000799440">
    <property type="component" value="Unassembled WGS sequence"/>
</dbReference>
<proteinExistence type="predicted"/>
<feature type="non-terminal residue" evidence="2">
    <location>
        <position position="1"/>
    </location>
</feature>
<reference evidence="2" key="1">
    <citation type="journal article" date="2020" name="Stud. Mycol.">
        <title>101 Dothideomycetes genomes: a test case for predicting lifestyles and emergence of pathogens.</title>
        <authorList>
            <person name="Haridas S."/>
            <person name="Albert R."/>
            <person name="Binder M."/>
            <person name="Bloem J."/>
            <person name="Labutti K."/>
            <person name="Salamov A."/>
            <person name="Andreopoulos B."/>
            <person name="Baker S."/>
            <person name="Barry K."/>
            <person name="Bills G."/>
            <person name="Bluhm B."/>
            <person name="Cannon C."/>
            <person name="Castanera R."/>
            <person name="Culley D."/>
            <person name="Daum C."/>
            <person name="Ezra D."/>
            <person name="Gonzalez J."/>
            <person name="Henrissat B."/>
            <person name="Kuo A."/>
            <person name="Liang C."/>
            <person name="Lipzen A."/>
            <person name="Lutzoni F."/>
            <person name="Magnuson J."/>
            <person name="Mondo S."/>
            <person name="Nolan M."/>
            <person name="Ohm R."/>
            <person name="Pangilinan J."/>
            <person name="Park H.-J."/>
            <person name="Ramirez L."/>
            <person name="Alfaro M."/>
            <person name="Sun H."/>
            <person name="Tritt A."/>
            <person name="Yoshinaga Y."/>
            <person name="Zwiers L.-H."/>
            <person name="Turgeon B."/>
            <person name="Goodwin S."/>
            <person name="Spatafora J."/>
            <person name="Crous P."/>
            <person name="Grigoriev I."/>
        </authorList>
    </citation>
    <scope>NUCLEOTIDE SEQUENCE</scope>
    <source>
        <strain evidence="2">CBS 119925</strain>
    </source>
</reference>
<protein>
    <submittedName>
        <fullName evidence="2">Uncharacterized protein</fullName>
    </submittedName>
</protein>
<evidence type="ECO:0000256" key="1">
    <source>
        <dbReference type="SAM" id="MobiDB-lite"/>
    </source>
</evidence>
<sequence length="388" mass="44765">DLPFPPGAKMTAVELLTFFPRCLNLHNFVYRFISNGGTRNAIWDIICKNRVLEKQYTADACGGTMYQAMRRAGYEGWSMKKHQQWHVKNKENWDGDNIDVSYGPKARSERDSSTPPLRPRSIPFAELATDVKNFPKGRNALDVTRMVRYAVKHSRVRWMYPEQYDELLALVGGAAKVEPHHYDRAVFERWTREDEETTRNDQDDPCQQPFLDPEQQGLVSGDATVDPRLLMEFQADAPPSPPPPKDDDINLLSLRGGEVSEDEVINTYIRPPTEFIAPPPLHELASHPTAEELKFIFRQEGAKDQHSEYSPYAFGGPRLVWPPHRQLHRIEPPSPSDVSDWAENIRWVHDQVKHFPAVNGWNESASHQDLITQHRWEQNWVSDEMLEH</sequence>
<evidence type="ECO:0000313" key="2">
    <source>
        <dbReference type="EMBL" id="KAF2742286.1"/>
    </source>
</evidence>
<accession>A0A6A6UXP2</accession>
<dbReference type="OrthoDB" id="3799525at2759"/>
<feature type="non-terminal residue" evidence="2">
    <location>
        <position position="388"/>
    </location>
</feature>
<dbReference type="AlphaFoldDB" id="A0A6A6UXP2"/>
<feature type="region of interest" description="Disordered" evidence="1">
    <location>
        <begin position="192"/>
        <end position="219"/>
    </location>
</feature>
<evidence type="ECO:0000313" key="3">
    <source>
        <dbReference type="Proteomes" id="UP000799440"/>
    </source>
</evidence>